<evidence type="ECO:0000313" key="3">
    <source>
        <dbReference type="Proteomes" id="UP000257109"/>
    </source>
</evidence>
<keyword evidence="3" id="KW-1185">Reference proteome</keyword>
<dbReference type="Pfam" id="PF03732">
    <property type="entry name" value="Retrotrans_gag"/>
    <property type="match status" value="1"/>
</dbReference>
<feature type="domain" description="Retrotransposon gag" evidence="1">
    <location>
        <begin position="58"/>
        <end position="136"/>
    </location>
</feature>
<feature type="non-terminal residue" evidence="2">
    <location>
        <position position="1"/>
    </location>
</feature>
<accession>A0A371HU45</accession>
<protein>
    <recommendedName>
        <fullName evidence="1">Retrotransposon gag domain-containing protein</fullName>
    </recommendedName>
</protein>
<evidence type="ECO:0000259" key="1">
    <source>
        <dbReference type="Pfam" id="PF03732"/>
    </source>
</evidence>
<dbReference type="OrthoDB" id="1731207at2759"/>
<name>A0A371HU45_MUCPR</name>
<dbReference type="Proteomes" id="UP000257109">
    <property type="component" value="Unassembled WGS sequence"/>
</dbReference>
<sequence>MKDPYPFPNIDDLVDGASRCDLLRKNDPELYLEWERKVKHVFDCDNYSEERKWDQFVINKRRHGERHVCTWEDMKSIMRRRFVSNHYYRDLHRKLQCLTQGSMSVQNYYKEMRITMTRVNVKEDHEATMTRFIGDLKKEIVDVVEL</sequence>
<dbReference type="InterPro" id="IPR005162">
    <property type="entry name" value="Retrotrans_gag_dom"/>
</dbReference>
<evidence type="ECO:0000313" key="2">
    <source>
        <dbReference type="EMBL" id="RDY06306.1"/>
    </source>
</evidence>
<dbReference type="AlphaFoldDB" id="A0A371HU45"/>
<dbReference type="EMBL" id="QJKJ01001710">
    <property type="protein sequence ID" value="RDY06306.1"/>
    <property type="molecule type" value="Genomic_DNA"/>
</dbReference>
<dbReference type="PANTHER" id="PTHR35046:SF9">
    <property type="entry name" value="RNA-DIRECTED DNA POLYMERASE"/>
    <property type="match status" value="1"/>
</dbReference>
<reference evidence="2" key="1">
    <citation type="submission" date="2018-05" db="EMBL/GenBank/DDBJ databases">
        <title>Draft genome of Mucuna pruriens seed.</title>
        <authorList>
            <person name="Nnadi N.E."/>
            <person name="Vos R."/>
            <person name="Hasami M.H."/>
            <person name="Devisetty U.K."/>
            <person name="Aguiy J.C."/>
        </authorList>
    </citation>
    <scope>NUCLEOTIDE SEQUENCE [LARGE SCALE GENOMIC DNA]</scope>
    <source>
        <strain evidence="2">JCA_2017</strain>
    </source>
</reference>
<gene>
    <name evidence="2" type="ORF">CR513_09724</name>
</gene>
<dbReference type="PANTHER" id="PTHR35046">
    <property type="entry name" value="ZINC KNUCKLE (CCHC-TYPE) FAMILY PROTEIN"/>
    <property type="match status" value="1"/>
</dbReference>
<comment type="caution">
    <text evidence="2">The sequence shown here is derived from an EMBL/GenBank/DDBJ whole genome shotgun (WGS) entry which is preliminary data.</text>
</comment>
<organism evidence="2 3">
    <name type="scientific">Mucuna pruriens</name>
    <name type="common">Velvet bean</name>
    <name type="synonym">Dolichos pruriens</name>
    <dbReference type="NCBI Taxonomy" id="157652"/>
    <lineage>
        <taxon>Eukaryota</taxon>
        <taxon>Viridiplantae</taxon>
        <taxon>Streptophyta</taxon>
        <taxon>Embryophyta</taxon>
        <taxon>Tracheophyta</taxon>
        <taxon>Spermatophyta</taxon>
        <taxon>Magnoliopsida</taxon>
        <taxon>eudicotyledons</taxon>
        <taxon>Gunneridae</taxon>
        <taxon>Pentapetalae</taxon>
        <taxon>rosids</taxon>
        <taxon>fabids</taxon>
        <taxon>Fabales</taxon>
        <taxon>Fabaceae</taxon>
        <taxon>Papilionoideae</taxon>
        <taxon>50 kb inversion clade</taxon>
        <taxon>NPAAA clade</taxon>
        <taxon>indigoferoid/millettioid clade</taxon>
        <taxon>Phaseoleae</taxon>
        <taxon>Mucuna</taxon>
    </lineage>
</organism>
<proteinExistence type="predicted"/>